<evidence type="ECO:0000313" key="2">
    <source>
        <dbReference type="EMBL" id="PRT56845.1"/>
    </source>
</evidence>
<dbReference type="GO" id="GO:0006307">
    <property type="term" value="P:DNA alkylation repair"/>
    <property type="evidence" value="ECO:0007669"/>
    <property type="project" value="InterPro"/>
</dbReference>
<dbReference type="Gene3D" id="2.60.120.590">
    <property type="entry name" value="Alpha-ketoglutarate-dependent dioxygenase AlkB-like"/>
    <property type="match status" value="1"/>
</dbReference>
<dbReference type="PANTHER" id="PTHR31212:SF4">
    <property type="entry name" value="ALPHA-KETOGLUTARATE-DEPENDENT DIOXYGENASE ALKB HOMOLOG 3"/>
    <property type="match status" value="1"/>
</dbReference>
<gene>
    <name evidence="2" type="ORF">B9G98_04465</name>
</gene>
<dbReference type="InterPro" id="IPR027450">
    <property type="entry name" value="AlkB-like"/>
</dbReference>
<keyword evidence="2" id="KW-0808">Transferase</keyword>
<keyword evidence="3" id="KW-1185">Reference proteome</keyword>
<dbReference type="RefSeq" id="XP_024666790.1">
    <property type="nucleotide sequence ID" value="XM_024811022.1"/>
</dbReference>
<dbReference type="InterPro" id="IPR005123">
    <property type="entry name" value="Oxoglu/Fe-dep_dioxygenase_dom"/>
</dbReference>
<dbReference type="GO" id="GO:0051213">
    <property type="term" value="F:dioxygenase activity"/>
    <property type="evidence" value="ECO:0007669"/>
    <property type="project" value="InterPro"/>
</dbReference>
<protein>
    <submittedName>
        <fullName evidence="2">DNA oxidative demethylase ALKBH2</fullName>
    </submittedName>
</protein>
<proteinExistence type="predicted"/>
<dbReference type="GeneID" id="36518213"/>
<evidence type="ECO:0000259" key="1">
    <source>
        <dbReference type="PROSITE" id="PS51471"/>
    </source>
</evidence>
<dbReference type="SUPFAM" id="SSF51197">
    <property type="entry name" value="Clavaminate synthase-like"/>
    <property type="match status" value="1"/>
</dbReference>
<dbReference type="EMBL" id="NDIQ01000022">
    <property type="protein sequence ID" value="PRT56845.1"/>
    <property type="molecule type" value="Genomic_DNA"/>
</dbReference>
<dbReference type="OrthoDB" id="545910at2759"/>
<dbReference type="PANTHER" id="PTHR31212">
    <property type="entry name" value="ALPHA-KETOGLUTARATE-DEPENDENT DIOXYGENASE ALKB HOMOLOG 3"/>
    <property type="match status" value="1"/>
</dbReference>
<dbReference type="PROSITE" id="PS51471">
    <property type="entry name" value="FE2OG_OXY"/>
    <property type="match status" value="1"/>
</dbReference>
<dbReference type="AlphaFoldDB" id="A0A2T0FPD7"/>
<accession>A0A2T0FPD7</accession>
<sequence>MSTDQLLGAVLRRVPDGDPVYLLELIAECGGDISKVFKLLGVNNASSKIQSTFKVSKAPPPQATRPKSGVVHLHTPEQVKAANICCSLHLSVLESSRANALLCELLEDSQDWKSSKFYLFDREVQSPHTSATYADDEMLLKTQASTYQGRMVEKILPFNKAMAEARDTIQAIVNTEMEKRAAKAGKTNWVSHFAICNHYKSKDESVGYHSDQLTHLGPKPTIAGLSLGSCREFRFKHRHTKNSPVYSIRLPHNSLVIMHAGNQELFKHSIVPVRAVDTNPVSGTSRISITYRYYHPDYTYEKIPKCRCDKPMILRTTVGLPYKYIWQCGTAYQTNKGCGKVIEKDP</sequence>
<feature type="domain" description="Fe2OG dioxygenase" evidence="1">
    <location>
        <begin position="190"/>
        <end position="295"/>
    </location>
</feature>
<dbReference type="InterPro" id="IPR032854">
    <property type="entry name" value="ALKBH3"/>
</dbReference>
<keyword evidence="2" id="KW-0489">Methyltransferase</keyword>
<dbReference type="GO" id="GO:0032259">
    <property type="term" value="P:methylation"/>
    <property type="evidence" value="ECO:0007669"/>
    <property type="project" value="UniProtKB-KW"/>
</dbReference>
<reference evidence="2 3" key="1">
    <citation type="submission" date="2017-04" db="EMBL/GenBank/DDBJ databases">
        <title>Genome sequencing of [Candida] sorbophila.</title>
        <authorList>
            <person name="Ahn J.O."/>
        </authorList>
    </citation>
    <scope>NUCLEOTIDE SEQUENCE [LARGE SCALE GENOMIC DNA]</scope>
    <source>
        <strain evidence="2 3">DS02</strain>
    </source>
</reference>
<comment type="caution">
    <text evidence="2">The sequence shown here is derived from an EMBL/GenBank/DDBJ whole genome shotgun (WGS) entry which is preliminary data.</text>
</comment>
<dbReference type="STRING" id="45607.A0A2T0FPD7"/>
<dbReference type="Proteomes" id="UP000238350">
    <property type="component" value="Unassembled WGS sequence"/>
</dbReference>
<organism evidence="2 3">
    <name type="scientific">Wickerhamiella sorbophila</name>
    <dbReference type="NCBI Taxonomy" id="45607"/>
    <lineage>
        <taxon>Eukaryota</taxon>
        <taxon>Fungi</taxon>
        <taxon>Dikarya</taxon>
        <taxon>Ascomycota</taxon>
        <taxon>Saccharomycotina</taxon>
        <taxon>Dipodascomycetes</taxon>
        <taxon>Dipodascales</taxon>
        <taxon>Trichomonascaceae</taxon>
        <taxon>Wickerhamiella</taxon>
    </lineage>
</organism>
<dbReference type="Pfam" id="PF13532">
    <property type="entry name" value="2OG-FeII_Oxy_2"/>
    <property type="match status" value="1"/>
</dbReference>
<name>A0A2T0FPD7_9ASCO</name>
<dbReference type="GO" id="GO:0008168">
    <property type="term" value="F:methyltransferase activity"/>
    <property type="evidence" value="ECO:0007669"/>
    <property type="project" value="UniProtKB-KW"/>
</dbReference>
<evidence type="ECO:0000313" key="3">
    <source>
        <dbReference type="Proteomes" id="UP000238350"/>
    </source>
</evidence>
<dbReference type="InterPro" id="IPR037151">
    <property type="entry name" value="AlkB-like_sf"/>
</dbReference>